<dbReference type="Gene3D" id="3.40.1830.10">
    <property type="entry name" value="Thermophilic metalloprotease (M29)"/>
    <property type="match status" value="1"/>
</dbReference>
<keyword evidence="6" id="KW-0645">Protease</keyword>
<dbReference type="Proteomes" id="UP000051751">
    <property type="component" value="Unassembled WGS sequence"/>
</dbReference>
<keyword evidence="7" id="KW-0479">Metal-binding</keyword>
<keyword evidence="8" id="KW-0378">Hydrolase</keyword>
<evidence type="ECO:0000256" key="5">
    <source>
        <dbReference type="ARBA" id="ARBA00022438"/>
    </source>
</evidence>
<comment type="cofactor">
    <cofactor evidence="3">
        <name>Zn(2+)</name>
        <dbReference type="ChEBI" id="CHEBI:29105"/>
    </cofactor>
</comment>
<comment type="cofactor">
    <cofactor evidence="2">
        <name>Mg(2+)</name>
        <dbReference type="ChEBI" id="CHEBI:18420"/>
    </cofactor>
</comment>
<dbReference type="PATRIC" id="fig|81857.3.peg.1342"/>
<comment type="caution">
    <text evidence="11">The sequence shown here is derived from an EMBL/GenBank/DDBJ whole genome shotgun (WGS) entry which is preliminary data.</text>
</comment>
<dbReference type="PANTHER" id="PTHR34448:SF3">
    <property type="entry name" value="AMINOPEPTIDASE AMPS"/>
    <property type="match status" value="1"/>
</dbReference>
<evidence type="ECO:0000256" key="8">
    <source>
        <dbReference type="ARBA" id="ARBA00022801"/>
    </source>
</evidence>
<dbReference type="InterPro" id="IPR000787">
    <property type="entry name" value="Peptidase_M29"/>
</dbReference>
<gene>
    <name evidence="10" type="ORF">IV38_GL001333</name>
    <name evidence="11" type="ORF">IV40_GL001120</name>
</gene>
<evidence type="ECO:0000256" key="4">
    <source>
        <dbReference type="ARBA" id="ARBA00008236"/>
    </source>
</evidence>
<dbReference type="STRING" id="81857.IV38_GL001333"/>
<dbReference type="OrthoDB" id="9803993at2"/>
<accession>A0A0R2G3A9</accession>
<comment type="similarity">
    <text evidence="4">Belongs to the peptidase M29 family.</text>
</comment>
<dbReference type="GO" id="GO:0008237">
    <property type="term" value="F:metallopeptidase activity"/>
    <property type="evidence" value="ECO:0007669"/>
    <property type="project" value="UniProtKB-KW"/>
</dbReference>
<keyword evidence="9" id="KW-0482">Metalloprotease</keyword>
<evidence type="ECO:0000256" key="6">
    <source>
        <dbReference type="ARBA" id="ARBA00022670"/>
    </source>
</evidence>
<dbReference type="SUPFAM" id="SSF144052">
    <property type="entry name" value="Thermophilic metalloprotease-like"/>
    <property type="match status" value="1"/>
</dbReference>
<evidence type="ECO:0000256" key="7">
    <source>
        <dbReference type="ARBA" id="ARBA00022723"/>
    </source>
</evidence>
<dbReference type="GO" id="GO:0004177">
    <property type="term" value="F:aminopeptidase activity"/>
    <property type="evidence" value="ECO:0007669"/>
    <property type="project" value="UniProtKB-KW"/>
</dbReference>
<evidence type="ECO:0000256" key="9">
    <source>
        <dbReference type="ARBA" id="ARBA00023049"/>
    </source>
</evidence>
<evidence type="ECO:0000313" key="10">
    <source>
        <dbReference type="EMBL" id="KRN28334.1"/>
    </source>
</evidence>
<proteinExistence type="inferred from homology"/>
<evidence type="ECO:0000313" key="13">
    <source>
        <dbReference type="Proteomes" id="UP000051751"/>
    </source>
</evidence>
<organism evidence="11 12">
    <name type="scientific">Lactobacillus selangorensis</name>
    <dbReference type="NCBI Taxonomy" id="81857"/>
    <lineage>
        <taxon>Bacteria</taxon>
        <taxon>Bacillati</taxon>
        <taxon>Bacillota</taxon>
        <taxon>Bacilli</taxon>
        <taxon>Lactobacillales</taxon>
        <taxon>Lactobacillaceae</taxon>
        <taxon>Lactobacillus</taxon>
    </lineage>
</organism>
<dbReference type="AlphaFoldDB" id="A0A0R2G3A9"/>
<dbReference type="Proteomes" id="UP000051645">
    <property type="component" value="Unassembled WGS sequence"/>
</dbReference>
<dbReference type="EMBL" id="JQAT01000003">
    <property type="protein sequence ID" value="KRN28334.1"/>
    <property type="molecule type" value="Genomic_DNA"/>
</dbReference>
<dbReference type="InterPro" id="IPR035097">
    <property type="entry name" value="M29_N-terminal"/>
</dbReference>
<evidence type="ECO:0000256" key="3">
    <source>
        <dbReference type="ARBA" id="ARBA00001947"/>
    </source>
</evidence>
<protein>
    <submittedName>
        <fullName evidence="11">Aminopeptidase pepS</fullName>
    </submittedName>
</protein>
<evidence type="ECO:0000313" key="11">
    <source>
        <dbReference type="EMBL" id="KRN31836.1"/>
    </source>
</evidence>
<evidence type="ECO:0000256" key="2">
    <source>
        <dbReference type="ARBA" id="ARBA00001946"/>
    </source>
</evidence>
<dbReference type="GO" id="GO:0006508">
    <property type="term" value="P:proteolysis"/>
    <property type="evidence" value="ECO:0007669"/>
    <property type="project" value="UniProtKB-KW"/>
</dbReference>
<dbReference type="RefSeq" id="WP_057769302.1">
    <property type="nucleotide sequence ID" value="NZ_JQAT01000003.1"/>
</dbReference>
<sequence length="411" mass="45361">MTLPNFEAQLQKYADLIVQVGINVKKGDTVVLQITTEETELAHHIVATAYDYGAAQVLVQWKDDTIERLTLDHADEDRLAEVPDYESKQYEEWLAKKAKRISVMSSDPANLEGIDSKRIATYQTAQGKLLRPLRQATQANQVSWTVVAAAGQKWAEKVFPDLSPADAVDKLWEEIFKTCRIDQEDPIQAWRDHDQKLSAKAAELNQAQFDHLHYMAPGTDLTIGLPKNHIWYGASSKNAAGETFMANMPTEEVFTAPDYRRIDGTVVSTKPLSYAGTTLSGMSFEFKDGKVVKAFADEGNDVLQHLLDTDPGSRSLGECALVPDPSPISQSGITFYNTLFDENASDHLALGAAYAFCVADGTEMNQLQLQEAGLNQSQIHVDFMVGSNQMNIDGVTADGTIVPIFRAGDWV</sequence>
<dbReference type="PRINTS" id="PR00919">
    <property type="entry name" value="THERMOPTASE"/>
</dbReference>
<dbReference type="Pfam" id="PF02073">
    <property type="entry name" value="Peptidase_M29"/>
    <property type="match status" value="1"/>
</dbReference>
<reference evidence="12 13" key="1">
    <citation type="journal article" date="2015" name="Genome Announc.">
        <title>Expanding the biotechnology potential of lactobacilli through comparative genomics of 213 strains and associated genera.</title>
        <authorList>
            <person name="Sun Z."/>
            <person name="Harris H.M."/>
            <person name="McCann A."/>
            <person name="Guo C."/>
            <person name="Argimon S."/>
            <person name="Zhang W."/>
            <person name="Yang X."/>
            <person name="Jeffery I.B."/>
            <person name="Cooney J.C."/>
            <person name="Kagawa T.F."/>
            <person name="Liu W."/>
            <person name="Song Y."/>
            <person name="Salvetti E."/>
            <person name="Wrobel A."/>
            <person name="Rasinkangas P."/>
            <person name="Parkhill J."/>
            <person name="Rea M.C."/>
            <person name="O'Sullivan O."/>
            <person name="Ritari J."/>
            <person name="Douillard F.P."/>
            <person name="Paul Ross R."/>
            <person name="Yang R."/>
            <person name="Briner A.E."/>
            <person name="Felis G.E."/>
            <person name="de Vos W.M."/>
            <person name="Barrangou R."/>
            <person name="Klaenhammer T.R."/>
            <person name="Caufield P.W."/>
            <person name="Cui Y."/>
            <person name="Zhang H."/>
            <person name="O'Toole P.W."/>
        </authorList>
    </citation>
    <scope>NUCLEOTIDE SEQUENCE [LARGE SCALE GENOMIC DNA]</scope>
    <source>
        <strain evidence="10 13">ATCC BAA-66</strain>
        <strain evidence="11 12">DSM 13344</strain>
    </source>
</reference>
<evidence type="ECO:0000313" key="12">
    <source>
        <dbReference type="Proteomes" id="UP000051645"/>
    </source>
</evidence>
<dbReference type="GO" id="GO:0046872">
    <property type="term" value="F:metal ion binding"/>
    <property type="evidence" value="ECO:0007669"/>
    <property type="project" value="UniProtKB-KW"/>
</dbReference>
<dbReference type="EMBL" id="JQAZ01000003">
    <property type="protein sequence ID" value="KRN31836.1"/>
    <property type="molecule type" value="Genomic_DNA"/>
</dbReference>
<dbReference type="PANTHER" id="PTHR34448">
    <property type="entry name" value="AMINOPEPTIDASE"/>
    <property type="match status" value="1"/>
</dbReference>
<keyword evidence="12" id="KW-1185">Reference proteome</keyword>
<keyword evidence="5 11" id="KW-0031">Aminopeptidase</keyword>
<name>A0A0R2G3A9_9LACO</name>
<comment type="cofactor">
    <cofactor evidence="1">
        <name>Co(2+)</name>
        <dbReference type="ChEBI" id="CHEBI:48828"/>
    </cofactor>
</comment>
<dbReference type="InterPro" id="IPR052170">
    <property type="entry name" value="M29_Exopeptidase"/>
</dbReference>
<evidence type="ECO:0000256" key="1">
    <source>
        <dbReference type="ARBA" id="ARBA00001941"/>
    </source>
</evidence>